<reference evidence="1 2" key="1">
    <citation type="submission" date="2018-03" db="EMBL/GenBank/DDBJ databases">
        <title>Phenotypic and genomic properties of Cyclonatronum proteinivorum gen. nov., sp. nov., a haloalkaliphilic bacteroidete from soda lakes possessing Na+-translocating rhodopsin.</title>
        <authorList>
            <person name="Toshchakov S.V."/>
            <person name="Korzhenkov A."/>
            <person name="Samarov N.I."/>
            <person name="Kublanov I.V."/>
            <person name="Muntyan M.S."/>
            <person name="Sorokin D.Y."/>
        </authorList>
    </citation>
    <scope>NUCLEOTIDE SEQUENCE [LARGE SCALE GENOMIC DNA]</scope>
    <source>
        <strain evidence="1 2">Omega</strain>
    </source>
</reference>
<gene>
    <name evidence="1" type="ORF">CYPRO_0671</name>
</gene>
<evidence type="ECO:0000313" key="1">
    <source>
        <dbReference type="EMBL" id="AXI99954.1"/>
    </source>
</evidence>
<name>A0A345UHK3_9BACT</name>
<dbReference type="Proteomes" id="UP000254808">
    <property type="component" value="Chromosome"/>
</dbReference>
<accession>A0A345UHK3</accession>
<dbReference type="AlphaFoldDB" id="A0A345UHK3"/>
<dbReference type="KEGG" id="cprv:CYPRO_0671"/>
<organism evidence="1 2">
    <name type="scientific">Cyclonatronum proteinivorum</name>
    <dbReference type="NCBI Taxonomy" id="1457365"/>
    <lineage>
        <taxon>Bacteria</taxon>
        <taxon>Pseudomonadati</taxon>
        <taxon>Balneolota</taxon>
        <taxon>Balneolia</taxon>
        <taxon>Balneolales</taxon>
        <taxon>Cyclonatronaceae</taxon>
        <taxon>Cyclonatronum</taxon>
    </lineage>
</organism>
<dbReference type="EMBL" id="CP027806">
    <property type="protein sequence ID" value="AXI99954.1"/>
    <property type="molecule type" value="Genomic_DNA"/>
</dbReference>
<proteinExistence type="predicted"/>
<keyword evidence="2" id="KW-1185">Reference proteome</keyword>
<evidence type="ECO:0000313" key="2">
    <source>
        <dbReference type="Proteomes" id="UP000254808"/>
    </source>
</evidence>
<sequence>MSSLRKVNFNEKSGLYYNFRGVISLKMDFSE</sequence>
<protein>
    <submittedName>
        <fullName evidence="1">Uncharacterized protein</fullName>
    </submittedName>
</protein>